<dbReference type="InterPro" id="IPR052636">
    <property type="entry name" value="UDP-D-xylose:L-fucose_XylT"/>
</dbReference>
<dbReference type="InterPro" id="IPR005069">
    <property type="entry name" value="Nucl-diP-sugar_transferase"/>
</dbReference>
<evidence type="ECO:0000313" key="2">
    <source>
        <dbReference type="EMBL" id="KAK2142368.1"/>
    </source>
</evidence>
<dbReference type="Pfam" id="PF03407">
    <property type="entry name" value="Nucleotid_trans"/>
    <property type="match status" value="1"/>
</dbReference>
<dbReference type="EMBL" id="JAODUP010000964">
    <property type="protein sequence ID" value="KAK2142368.1"/>
    <property type="molecule type" value="Genomic_DNA"/>
</dbReference>
<name>A0AAD9IXJ6_9ANNE</name>
<evidence type="ECO:0000259" key="1">
    <source>
        <dbReference type="Pfam" id="PF03407"/>
    </source>
</evidence>
<keyword evidence="3" id="KW-1185">Reference proteome</keyword>
<accession>A0AAD9IXJ6</accession>
<dbReference type="PANTHER" id="PTHR47032:SF1">
    <property type="entry name" value="UDP-D-XYLOSE:L-FUCOSE ALPHA-1,3-D-XYLOSYLTRANSFERASE-RELATED"/>
    <property type="match status" value="1"/>
</dbReference>
<gene>
    <name evidence="2" type="ORF">LSH36_964g00005</name>
</gene>
<dbReference type="PANTHER" id="PTHR47032">
    <property type="entry name" value="UDP-D-XYLOSE:L-FUCOSE ALPHA-1,3-D-XYLOSYLTRANSFERASE-RELATED"/>
    <property type="match status" value="1"/>
</dbReference>
<feature type="domain" description="Nucleotide-diphospho-sugar transferase" evidence="1">
    <location>
        <begin position="54"/>
        <end position="251"/>
    </location>
</feature>
<dbReference type="GO" id="GO:0005794">
    <property type="term" value="C:Golgi apparatus"/>
    <property type="evidence" value="ECO:0007669"/>
    <property type="project" value="TreeGrafter"/>
</dbReference>
<protein>
    <recommendedName>
        <fullName evidence="1">Nucleotide-diphospho-sugar transferase domain-containing protein</fullName>
    </recommendedName>
</protein>
<reference evidence="2" key="1">
    <citation type="journal article" date="2023" name="Mol. Biol. Evol.">
        <title>Third-Generation Sequencing Reveals the Adaptive Role of the Epigenome in Three Deep-Sea Polychaetes.</title>
        <authorList>
            <person name="Perez M."/>
            <person name="Aroh O."/>
            <person name="Sun Y."/>
            <person name="Lan Y."/>
            <person name="Juniper S.K."/>
            <person name="Young C.R."/>
            <person name="Angers B."/>
            <person name="Qian P.Y."/>
        </authorList>
    </citation>
    <scope>NUCLEOTIDE SEQUENCE</scope>
    <source>
        <strain evidence="2">P08H-3</strain>
    </source>
</reference>
<organism evidence="2 3">
    <name type="scientific">Paralvinella palmiformis</name>
    <dbReference type="NCBI Taxonomy" id="53620"/>
    <lineage>
        <taxon>Eukaryota</taxon>
        <taxon>Metazoa</taxon>
        <taxon>Spiralia</taxon>
        <taxon>Lophotrochozoa</taxon>
        <taxon>Annelida</taxon>
        <taxon>Polychaeta</taxon>
        <taxon>Sedentaria</taxon>
        <taxon>Canalipalpata</taxon>
        <taxon>Terebellida</taxon>
        <taxon>Terebelliformia</taxon>
        <taxon>Alvinellidae</taxon>
        <taxon>Paralvinella</taxon>
    </lineage>
</organism>
<sequence>MKRNLSSYLKHSAFHYALRKRASPNETIVLASVDSGYLDMAINLYVSSLRRFSIENYLFVGSDPAVCVALSALNITCVEYIRDRDAESASVYSSDAFKRKTHLKTKMVLEALRLGLSVLLVDLDVVFFANPLPLFACDACDLEISSDVIAVNSGFYFARSTPAALKLHKNAWNYGLARPDVSNQKVIGQYLNRMKGRKEINVKHLDPEKYVNGKQFFYDGARIFKGDNPCSDCIVVHNNWIVSLAAKIYRFKEFGLWHYDKDGYYSNETNKYLSFSFPKRYEGMQTNVVERNTLKNALIVGALLNRIVILPKFHCIGRECFHNRKTCPVKCSLGSELNMEVFDNHLNGKYRESVFLTHDKVPNAIKRSLSPYYMIVHRGDEGLKNIPIHVRRRYAKSPDVVTSTEIMHWFRNRTEAVLRFYSLYDVWIYDENDRKIQAILRRIEKAFEWNRHEKY</sequence>
<dbReference type="Proteomes" id="UP001208570">
    <property type="component" value="Unassembled WGS sequence"/>
</dbReference>
<comment type="caution">
    <text evidence="2">The sequence shown here is derived from an EMBL/GenBank/DDBJ whole genome shotgun (WGS) entry which is preliminary data.</text>
</comment>
<proteinExistence type="predicted"/>
<evidence type="ECO:0000313" key="3">
    <source>
        <dbReference type="Proteomes" id="UP001208570"/>
    </source>
</evidence>
<dbReference type="GO" id="GO:0016757">
    <property type="term" value="F:glycosyltransferase activity"/>
    <property type="evidence" value="ECO:0007669"/>
    <property type="project" value="TreeGrafter"/>
</dbReference>
<dbReference type="AlphaFoldDB" id="A0AAD9IXJ6"/>